<dbReference type="PANTHER" id="PTHR30386:SF26">
    <property type="entry name" value="TRANSPORT PROTEIN COMB"/>
    <property type="match status" value="1"/>
</dbReference>
<evidence type="ECO:0000313" key="14">
    <source>
        <dbReference type="Proteomes" id="UP000294692"/>
    </source>
</evidence>
<dbReference type="PROSITE" id="PS00543">
    <property type="entry name" value="HLYD_FAMILY"/>
    <property type="match status" value="1"/>
</dbReference>
<keyword evidence="6 9" id="KW-0812">Transmembrane</keyword>
<evidence type="ECO:0000256" key="10">
    <source>
        <dbReference type="SAM" id="Coils"/>
    </source>
</evidence>
<dbReference type="Gene3D" id="1.10.287.470">
    <property type="entry name" value="Helix hairpin bin"/>
    <property type="match status" value="1"/>
</dbReference>
<evidence type="ECO:0000259" key="12">
    <source>
        <dbReference type="Pfam" id="PF26002"/>
    </source>
</evidence>
<feature type="domain" description="AprE-like beta-barrel" evidence="12">
    <location>
        <begin position="356"/>
        <end position="443"/>
    </location>
</feature>
<evidence type="ECO:0000313" key="13">
    <source>
        <dbReference type="EMBL" id="TCU93871.1"/>
    </source>
</evidence>
<dbReference type="InterPro" id="IPR010129">
    <property type="entry name" value="T1SS_HlyD"/>
</dbReference>
<dbReference type="Pfam" id="PF26002">
    <property type="entry name" value="Beta-barrel_AprE"/>
    <property type="match status" value="1"/>
</dbReference>
<reference evidence="13 14" key="1">
    <citation type="submission" date="2019-03" db="EMBL/GenBank/DDBJ databases">
        <title>Genomic Encyclopedia of Type Strains, Phase IV (KMG-IV): sequencing the most valuable type-strain genomes for metagenomic binning, comparative biology and taxonomic classification.</title>
        <authorList>
            <person name="Goeker M."/>
        </authorList>
    </citation>
    <scope>NUCLEOTIDE SEQUENCE [LARGE SCALE GENOMIC DNA]</scope>
    <source>
        <strain evidence="13 14">DSM 100048</strain>
    </source>
</reference>
<feature type="domain" description="AprE-like long alpha-helical hairpin" evidence="11">
    <location>
        <begin position="132"/>
        <end position="311"/>
    </location>
</feature>
<accession>A0A4R3USK8</accession>
<dbReference type="NCBIfam" id="TIGR01843">
    <property type="entry name" value="type_I_hlyD"/>
    <property type="match status" value="1"/>
</dbReference>
<keyword evidence="14" id="KW-1185">Reference proteome</keyword>
<evidence type="ECO:0000259" key="11">
    <source>
        <dbReference type="Pfam" id="PF25994"/>
    </source>
</evidence>
<evidence type="ECO:0000256" key="8">
    <source>
        <dbReference type="ARBA" id="ARBA00023136"/>
    </source>
</evidence>
<evidence type="ECO:0000256" key="1">
    <source>
        <dbReference type="ARBA" id="ARBA00004377"/>
    </source>
</evidence>
<dbReference type="InterPro" id="IPR050739">
    <property type="entry name" value="MFP"/>
</dbReference>
<evidence type="ECO:0000256" key="7">
    <source>
        <dbReference type="ARBA" id="ARBA00022989"/>
    </source>
</evidence>
<dbReference type="InterPro" id="IPR058982">
    <property type="entry name" value="Beta-barrel_AprE"/>
</dbReference>
<dbReference type="GO" id="GO:0005886">
    <property type="term" value="C:plasma membrane"/>
    <property type="evidence" value="ECO:0007669"/>
    <property type="project" value="UniProtKB-SubCell"/>
</dbReference>
<keyword evidence="3 9" id="KW-0813">Transport</keyword>
<dbReference type="EMBL" id="SMBX01000010">
    <property type="protein sequence ID" value="TCU93871.1"/>
    <property type="molecule type" value="Genomic_DNA"/>
</dbReference>
<feature type="coiled-coil region" evidence="10">
    <location>
        <begin position="258"/>
        <end position="307"/>
    </location>
</feature>
<keyword evidence="8 9" id="KW-0472">Membrane</keyword>
<feature type="coiled-coil region" evidence="10">
    <location>
        <begin position="192"/>
        <end position="219"/>
    </location>
</feature>
<keyword evidence="4 9" id="KW-1003">Cell membrane</keyword>
<dbReference type="Pfam" id="PF25994">
    <property type="entry name" value="HH_AprE"/>
    <property type="match status" value="1"/>
</dbReference>
<gene>
    <name evidence="13" type="ORF">EV686_11036</name>
</gene>
<evidence type="ECO:0000256" key="2">
    <source>
        <dbReference type="ARBA" id="ARBA00009477"/>
    </source>
</evidence>
<evidence type="ECO:0000256" key="9">
    <source>
        <dbReference type="RuleBase" id="RU365093"/>
    </source>
</evidence>
<name>A0A4R3USK8_9BURK</name>
<dbReference type="Proteomes" id="UP000294692">
    <property type="component" value="Unassembled WGS sequence"/>
</dbReference>
<evidence type="ECO:0000256" key="3">
    <source>
        <dbReference type="ARBA" id="ARBA00022448"/>
    </source>
</evidence>
<dbReference type="PRINTS" id="PR01490">
    <property type="entry name" value="RTXTOXIND"/>
</dbReference>
<dbReference type="GO" id="GO:0009306">
    <property type="term" value="P:protein secretion"/>
    <property type="evidence" value="ECO:0007669"/>
    <property type="project" value="InterPro"/>
</dbReference>
<proteinExistence type="inferred from homology"/>
<evidence type="ECO:0000256" key="6">
    <source>
        <dbReference type="ARBA" id="ARBA00022692"/>
    </source>
</evidence>
<comment type="similarity">
    <text evidence="2 9">Belongs to the membrane fusion protein (MFP) (TC 8.A.1) family.</text>
</comment>
<dbReference type="AlphaFoldDB" id="A0A4R3USK8"/>
<keyword evidence="5 9" id="KW-0997">Cell inner membrane</keyword>
<keyword evidence="7 9" id="KW-1133">Transmembrane helix</keyword>
<dbReference type="OrthoDB" id="9775513at2"/>
<protein>
    <recommendedName>
        <fullName evidence="9">Membrane fusion protein (MFP) family protein</fullName>
    </recommendedName>
</protein>
<comment type="subcellular location">
    <subcellularLocation>
        <location evidence="1 9">Cell inner membrane</location>
        <topology evidence="1 9">Single-pass membrane protein</topology>
    </subcellularLocation>
</comment>
<sequence>MSGIFRTGHIARLLAMLLPAAPSALFGGSGGKKPTRDDFEADANWAVSQQQARGSRLLLWISLLVVASLLFWASRGEIDEVVRGQGKVVPSRQVQVVQSLDGGIVEEILIRAGEHVETGQVLLRIDPTRYSSSLGENRVEMLSLKAKAARLEALASGETFQAPEDVLAEAPHIIEMERRVWEARTQELSATLSIARDQYNQRQQELRETEANRDQAASSCGLTSRELKVTRPLLASGAVSEVDLLRLQRDVARYCGEAKAAGAQIDRIRSAIQEAENKIQEAELNVRNQARVELSETRARLATLEQGQLALVDRVRLAEVRSPVRGTIKTLMANTVGGVVQPGKDILDIVPSDDTLLLEVQISPRDIGFLHPDQKAEVKFTAYDFAIYGGLEGKVEQIGVDTITDEKGNSFYIVKVRTERAYVGSDKQPIIPGMVAEVHILTGKRTLLHYLLKPVLRAKTNALTER</sequence>
<feature type="transmembrane region" description="Helical" evidence="9">
    <location>
        <begin position="55"/>
        <end position="73"/>
    </location>
</feature>
<dbReference type="InterPro" id="IPR058781">
    <property type="entry name" value="HH_AprE-like"/>
</dbReference>
<comment type="caution">
    <text evidence="13">The sequence shown here is derived from an EMBL/GenBank/DDBJ whole genome shotgun (WGS) entry which is preliminary data.</text>
</comment>
<dbReference type="PANTHER" id="PTHR30386">
    <property type="entry name" value="MEMBRANE FUSION SUBUNIT OF EMRAB-TOLC MULTIDRUG EFFLUX PUMP"/>
    <property type="match status" value="1"/>
</dbReference>
<dbReference type="SUPFAM" id="SSF111369">
    <property type="entry name" value="HlyD-like secretion proteins"/>
    <property type="match status" value="1"/>
</dbReference>
<dbReference type="InterPro" id="IPR006144">
    <property type="entry name" value="Secretion_HlyD_CS"/>
</dbReference>
<evidence type="ECO:0000256" key="5">
    <source>
        <dbReference type="ARBA" id="ARBA00022519"/>
    </source>
</evidence>
<keyword evidence="10" id="KW-0175">Coiled coil</keyword>
<evidence type="ECO:0000256" key="4">
    <source>
        <dbReference type="ARBA" id="ARBA00022475"/>
    </source>
</evidence>
<dbReference type="Gene3D" id="2.40.30.170">
    <property type="match status" value="1"/>
</dbReference>
<organism evidence="13 14">
    <name type="scientific">Paracandidimonas soli</name>
    <dbReference type="NCBI Taxonomy" id="1917182"/>
    <lineage>
        <taxon>Bacteria</taxon>
        <taxon>Pseudomonadati</taxon>
        <taxon>Pseudomonadota</taxon>
        <taxon>Betaproteobacteria</taxon>
        <taxon>Burkholderiales</taxon>
        <taxon>Alcaligenaceae</taxon>
        <taxon>Paracandidimonas</taxon>
    </lineage>
</organism>
<dbReference type="Gene3D" id="2.40.50.100">
    <property type="match status" value="1"/>
</dbReference>